<organism evidence="2">
    <name type="scientific">uncultured Microbacterium sp</name>
    <dbReference type="NCBI Taxonomy" id="191216"/>
    <lineage>
        <taxon>Bacteria</taxon>
        <taxon>Bacillati</taxon>
        <taxon>Actinomycetota</taxon>
        <taxon>Actinomycetes</taxon>
        <taxon>Micrococcales</taxon>
        <taxon>Microbacteriaceae</taxon>
        <taxon>Microbacterium</taxon>
        <taxon>environmental samples</taxon>
    </lineage>
</organism>
<dbReference type="EMBL" id="FLQR01000006">
    <property type="protein sequence ID" value="SBS71636.1"/>
    <property type="molecule type" value="Genomic_DNA"/>
</dbReference>
<protein>
    <recommendedName>
        <fullName evidence="1">NAD(P)-binding domain-containing protein</fullName>
    </recommendedName>
</protein>
<dbReference type="InterPro" id="IPR016040">
    <property type="entry name" value="NAD(P)-bd_dom"/>
</dbReference>
<dbReference type="InterPro" id="IPR036291">
    <property type="entry name" value="NAD(P)-bd_dom_sf"/>
</dbReference>
<dbReference type="SUPFAM" id="SSF51735">
    <property type="entry name" value="NAD(P)-binding Rossmann-fold domains"/>
    <property type="match status" value="1"/>
</dbReference>
<dbReference type="AlphaFoldDB" id="A0A1Y5NZ04"/>
<sequence>MRIAVAGATGTVGRHIVAAVEAQGDEAIPLTRGTGVDLITRAGLSATLDGVDAVIDAVNVDTLSAAQATEFFETATGNLAAAARAAGVGHMVLLSIVGVDRNPHGYYAGKLAQEEALTASGAPATIVRATQFHEFAAQLAERARIGPLPLAPRGRVQPIAAAEVGIHLARTAIQPPTGRAPDLAGPREEALDDMVRRWSRAHGQRGWIPSIPLPGAQMKGMRAGLNLPGPGAVLGSQTFDEWLSAQ</sequence>
<accession>A0A1Y5NZ04</accession>
<dbReference type="GO" id="GO:0044877">
    <property type="term" value="F:protein-containing complex binding"/>
    <property type="evidence" value="ECO:0007669"/>
    <property type="project" value="TreeGrafter"/>
</dbReference>
<dbReference type="Pfam" id="PF13460">
    <property type="entry name" value="NAD_binding_10"/>
    <property type="match status" value="1"/>
</dbReference>
<dbReference type="RefSeq" id="WP_295574651.1">
    <property type="nucleotide sequence ID" value="NZ_FLQR01000006.1"/>
</dbReference>
<evidence type="ECO:0000259" key="1">
    <source>
        <dbReference type="Pfam" id="PF13460"/>
    </source>
</evidence>
<reference evidence="2" key="1">
    <citation type="submission" date="2016-03" db="EMBL/GenBank/DDBJ databases">
        <authorList>
            <person name="Ploux O."/>
        </authorList>
    </citation>
    <scope>NUCLEOTIDE SEQUENCE</scope>
    <source>
        <strain evidence="2">UC1</strain>
    </source>
</reference>
<feature type="domain" description="NAD(P)-binding" evidence="1">
    <location>
        <begin position="7"/>
        <end position="134"/>
    </location>
</feature>
<dbReference type="Gene3D" id="3.40.50.720">
    <property type="entry name" value="NAD(P)-binding Rossmann-like Domain"/>
    <property type="match status" value="1"/>
</dbReference>
<name>A0A1Y5NZ04_9MICO</name>
<proteinExistence type="predicted"/>
<evidence type="ECO:0000313" key="2">
    <source>
        <dbReference type="EMBL" id="SBS71636.1"/>
    </source>
</evidence>
<dbReference type="PANTHER" id="PTHR12126:SF11">
    <property type="entry name" value="NADH DEHYDROGENASE [UBIQUINONE] 1 ALPHA SUBCOMPLEX SUBUNIT 9, MITOCHONDRIAL"/>
    <property type="match status" value="1"/>
</dbReference>
<dbReference type="InterPro" id="IPR051207">
    <property type="entry name" value="ComplexI_NDUFA9_subunit"/>
</dbReference>
<dbReference type="PANTHER" id="PTHR12126">
    <property type="entry name" value="NADH-UBIQUINONE OXIDOREDUCTASE 39 KDA SUBUNIT-RELATED"/>
    <property type="match status" value="1"/>
</dbReference>
<gene>
    <name evidence="2" type="ORF">MIPYR_20120</name>
</gene>